<dbReference type="EMBL" id="CP005986">
    <property type="protein sequence ID" value="AIA54570.1"/>
    <property type="molecule type" value="Genomic_DNA"/>
</dbReference>
<sequence length="66" mass="7198">MRVNEGSIDRFLRVVIGIVLIALVFVGPKTPWGWIGLLPLVTGLVGFCPAYALFGIRTCKLSRPKA</sequence>
<name>A0A059ZSC9_ACICK</name>
<evidence type="ECO:0000259" key="2">
    <source>
        <dbReference type="Pfam" id="PF11127"/>
    </source>
</evidence>
<evidence type="ECO:0000256" key="1">
    <source>
        <dbReference type="SAM" id="Phobius"/>
    </source>
</evidence>
<feature type="transmembrane region" description="Helical" evidence="1">
    <location>
        <begin position="34"/>
        <end position="56"/>
    </location>
</feature>
<dbReference type="Proteomes" id="UP000005522">
    <property type="component" value="Chromosome"/>
</dbReference>
<dbReference type="GeneID" id="92930685"/>
<keyword evidence="1" id="KW-0472">Membrane</keyword>
<dbReference type="InterPro" id="IPR021309">
    <property type="entry name" value="YgaP-like_TM"/>
</dbReference>
<evidence type="ECO:0000313" key="3">
    <source>
        <dbReference type="EMBL" id="AIA54570.1"/>
    </source>
</evidence>
<dbReference type="eggNOG" id="ENOG5033A4Z">
    <property type="taxonomic scope" value="Bacteria"/>
</dbReference>
<organism evidence="3 4">
    <name type="scientific">Acidithiobacillus caldus (strain ATCC 51756 / DSM 8584 / KU)</name>
    <dbReference type="NCBI Taxonomy" id="637389"/>
    <lineage>
        <taxon>Bacteria</taxon>
        <taxon>Pseudomonadati</taxon>
        <taxon>Pseudomonadota</taxon>
        <taxon>Acidithiobacillia</taxon>
        <taxon>Acidithiobacillales</taxon>
        <taxon>Acidithiobacillaceae</taxon>
        <taxon>Acidithiobacillus</taxon>
    </lineage>
</organism>
<dbReference type="Pfam" id="PF11127">
    <property type="entry name" value="YgaP-like_TM"/>
    <property type="match status" value="1"/>
</dbReference>
<dbReference type="RefSeq" id="WP_004870852.1">
    <property type="nucleotide sequence ID" value="NZ_CP005986.1"/>
</dbReference>
<accession>A0A059ZSC9</accession>
<protein>
    <recommendedName>
        <fullName evidence="2">Inner membrane protein YgaP-like transmembrane domain-containing protein</fullName>
    </recommendedName>
</protein>
<dbReference type="KEGG" id="acz:Acaty_c0690"/>
<feature type="transmembrane region" description="Helical" evidence="1">
    <location>
        <begin position="12"/>
        <end position="28"/>
    </location>
</feature>
<reference evidence="3 4" key="1">
    <citation type="journal article" date="2009" name="J. Bacteriol.">
        <title>Draft genome sequence of the extremely acidophilic bacterium Acidithiobacillus caldus ATCC 51756 reveals metabolic versatility in the genus Acidithiobacillus.</title>
        <authorList>
            <person name="Valdes J."/>
            <person name="Quatrini R."/>
            <person name="Hallberg K."/>
            <person name="Dopson M."/>
            <person name="Valenzuela P.D."/>
            <person name="Holmes D.S."/>
        </authorList>
    </citation>
    <scope>NUCLEOTIDE SEQUENCE [LARGE SCALE GENOMIC DNA]</scope>
    <source>
        <strain evidence="4">ATCC 51756 / DSM 8584 / KU</strain>
    </source>
</reference>
<keyword evidence="1" id="KW-0812">Transmembrane</keyword>
<gene>
    <name evidence="3" type="ORF">Acaty_c0690</name>
</gene>
<feature type="domain" description="Inner membrane protein YgaP-like transmembrane" evidence="2">
    <location>
        <begin position="1"/>
        <end position="61"/>
    </location>
</feature>
<proteinExistence type="predicted"/>
<dbReference type="HOGENOM" id="CLU_176022_4_1_6"/>
<evidence type="ECO:0000313" key="4">
    <source>
        <dbReference type="Proteomes" id="UP000005522"/>
    </source>
</evidence>
<dbReference type="AlphaFoldDB" id="A0A059ZSC9"/>
<keyword evidence="1" id="KW-1133">Transmembrane helix</keyword>